<protein>
    <submittedName>
        <fullName evidence="7">LPXTG-motif cell wall-anchored protein</fullName>
    </submittedName>
</protein>
<comment type="caution">
    <text evidence="7">The sequence shown here is derived from an EMBL/GenBank/DDBJ whole genome shotgun (WGS) entry which is preliminary data.</text>
</comment>
<evidence type="ECO:0000256" key="3">
    <source>
        <dbReference type="ARBA" id="ARBA00022729"/>
    </source>
</evidence>
<feature type="domain" description="Gram-positive cocci surface proteins LPxTG" evidence="6">
    <location>
        <begin position="187"/>
        <end position="222"/>
    </location>
</feature>
<organism evidence="7 8">
    <name type="scientific">Antricoccus suffuscus</name>
    <dbReference type="NCBI Taxonomy" id="1629062"/>
    <lineage>
        <taxon>Bacteria</taxon>
        <taxon>Bacillati</taxon>
        <taxon>Actinomycetota</taxon>
        <taxon>Actinomycetes</taxon>
        <taxon>Geodermatophilales</taxon>
        <taxon>Antricoccaceae</taxon>
        <taxon>Antricoccus</taxon>
    </lineage>
</organism>
<keyword evidence="5" id="KW-1133">Transmembrane helix</keyword>
<dbReference type="OrthoDB" id="8481600at2"/>
<accession>A0A2T1A6Y3</accession>
<reference evidence="7 8" key="1">
    <citation type="submission" date="2018-03" db="EMBL/GenBank/DDBJ databases">
        <title>Genomic Encyclopedia of Archaeal and Bacterial Type Strains, Phase II (KMG-II): from individual species to whole genera.</title>
        <authorList>
            <person name="Goeker M."/>
        </authorList>
    </citation>
    <scope>NUCLEOTIDE SEQUENCE [LARGE SCALE GENOMIC DNA]</scope>
    <source>
        <strain evidence="7 8">DSM 100065</strain>
    </source>
</reference>
<dbReference type="Proteomes" id="UP000237752">
    <property type="component" value="Unassembled WGS sequence"/>
</dbReference>
<keyword evidence="2" id="KW-0964">Secreted</keyword>
<keyword evidence="4" id="KW-0572">Peptidoglycan-anchor</keyword>
<evidence type="ECO:0000256" key="1">
    <source>
        <dbReference type="ARBA" id="ARBA00022512"/>
    </source>
</evidence>
<name>A0A2T1A6Y3_9ACTN</name>
<gene>
    <name evidence="7" type="ORF">CLV47_101485</name>
</gene>
<proteinExistence type="predicted"/>
<evidence type="ECO:0000256" key="2">
    <source>
        <dbReference type="ARBA" id="ARBA00022525"/>
    </source>
</evidence>
<dbReference type="AlphaFoldDB" id="A0A2T1A6Y3"/>
<dbReference type="RefSeq" id="WP_146135257.1">
    <property type="nucleotide sequence ID" value="NZ_PVUE01000001.1"/>
</dbReference>
<evidence type="ECO:0000256" key="4">
    <source>
        <dbReference type="ARBA" id="ARBA00023088"/>
    </source>
</evidence>
<keyword evidence="5" id="KW-0472">Membrane</keyword>
<sequence length="222" mass="22686">MGFADKNGVLAGTTITVNVTGSGDWYVVATLDRSGGDYTAHAVCDIYNTTIEYPMLTVPASSQPAGPAADLLAGDNTLAVKLGVDANGQFVQISGNGCAIGGSPGTVTVTAQLPKTFTRPADSGTDATGHWTAGYPAEPGHYHVEAVCNVDGQSASYQSLDFDLVHDSDGTTSLAGATDPAAATRSLANTGTDTVSLLPYAGLLLASGLGLVWVGRRRRLDH</sequence>
<evidence type="ECO:0000313" key="7">
    <source>
        <dbReference type="EMBL" id="PRZ44359.1"/>
    </source>
</evidence>
<evidence type="ECO:0000259" key="6">
    <source>
        <dbReference type="PROSITE" id="PS50847"/>
    </source>
</evidence>
<keyword evidence="3" id="KW-0732">Signal</keyword>
<keyword evidence="1" id="KW-0134">Cell wall</keyword>
<dbReference type="InterPro" id="IPR019931">
    <property type="entry name" value="LPXTG_anchor"/>
</dbReference>
<dbReference type="EMBL" id="PVUE01000001">
    <property type="protein sequence ID" value="PRZ44359.1"/>
    <property type="molecule type" value="Genomic_DNA"/>
</dbReference>
<dbReference type="NCBIfam" id="TIGR01167">
    <property type="entry name" value="LPXTG_anchor"/>
    <property type="match status" value="1"/>
</dbReference>
<feature type="transmembrane region" description="Helical" evidence="5">
    <location>
        <begin position="197"/>
        <end position="215"/>
    </location>
</feature>
<keyword evidence="5" id="KW-0812">Transmembrane</keyword>
<evidence type="ECO:0000256" key="5">
    <source>
        <dbReference type="SAM" id="Phobius"/>
    </source>
</evidence>
<evidence type="ECO:0000313" key="8">
    <source>
        <dbReference type="Proteomes" id="UP000237752"/>
    </source>
</evidence>
<dbReference type="PROSITE" id="PS50847">
    <property type="entry name" value="GRAM_POS_ANCHORING"/>
    <property type="match status" value="1"/>
</dbReference>
<keyword evidence="8" id="KW-1185">Reference proteome</keyword>